<sequence length="432" mass="45592">MPIALHYAARTDLGLGSKSRNEDSGYAGPDLLILADGMGGHAAGDVASSTVVGELVDLDGENLGADDALLQLGEAVRRANDRLRDEMDASEDLEGMGTTLIAMLRSGTKLALANIGDSRAFMMRGGTFSQITKDHSFVQALLDEGRITPEEAEHHPQRSLVTRVLTGRDDDIPDLSLREAQIGDRYLLCSDGLSDYVAGATIEDIMRHGGTPAETADRLIAIALRASTRDNVTVVVADVVDQAEPVHNQPQVVGAAAARHTAGDHAVEPAAAPQTPAEKAAALSREANTPAYDQQPPHGSGPAGPQLAEEGPRKPRAAWLRWGALGGVIALALLVAAFVGYRWSQQQFYVGEQGGLVTIYQGVPQDLGPISLHSVDSKTDIAVSDLPSFYRDRVDGTISASDRNQAIGIVEDLRVEMVKCQIGAADGSACTP</sequence>
<evidence type="ECO:0000313" key="4">
    <source>
        <dbReference type="EMBL" id="KNX38824.1"/>
    </source>
</evidence>
<dbReference type="CDD" id="cd00143">
    <property type="entry name" value="PP2Cc"/>
    <property type="match status" value="1"/>
</dbReference>
<feature type="region of interest" description="Disordered" evidence="1">
    <location>
        <begin position="252"/>
        <end position="312"/>
    </location>
</feature>
<keyword evidence="2" id="KW-0472">Membrane</keyword>
<gene>
    <name evidence="4" type="ORF">VV01_19495</name>
</gene>
<name>A0A0L6CM66_9MICO</name>
<accession>A0A0L6CM66</accession>
<keyword evidence="5" id="KW-1185">Reference proteome</keyword>
<dbReference type="SUPFAM" id="SSF81606">
    <property type="entry name" value="PP2C-like"/>
    <property type="match status" value="1"/>
</dbReference>
<dbReference type="InterPro" id="IPR001932">
    <property type="entry name" value="PPM-type_phosphatase-like_dom"/>
</dbReference>
<dbReference type="PATRIC" id="fig|1631356.3.peg.3910"/>
<dbReference type="Gene3D" id="3.60.40.10">
    <property type="entry name" value="PPM-type phosphatase domain"/>
    <property type="match status" value="1"/>
</dbReference>
<organism evidence="4 5">
    <name type="scientific">Luteipulveratus halotolerans</name>
    <dbReference type="NCBI Taxonomy" id="1631356"/>
    <lineage>
        <taxon>Bacteria</taxon>
        <taxon>Bacillati</taxon>
        <taxon>Actinomycetota</taxon>
        <taxon>Actinomycetes</taxon>
        <taxon>Micrococcales</taxon>
        <taxon>Dermacoccaceae</taxon>
        <taxon>Luteipulveratus</taxon>
    </lineage>
</organism>
<dbReference type="STRING" id="1631356.VV01_19495"/>
<keyword evidence="2" id="KW-1133">Transmembrane helix</keyword>
<dbReference type="SMART" id="SM00331">
    <property type="entry name" value="PP2C_SIG"/>
    <property type="match status" value="1"/>
</dbReference>
<evidence type="ECO:0000259" key="3">
    <source>
        <dbReference type="PROSITE" id="PS51746"/>
    </source>
</evidence>
<feature type="domain" description="PPM-type phosphatase" evidence="3">
    <location>
        <begin position="6"/>
        <end position="239"/>
    </location>
</feature>
<keyword evidence="2" id="KW-0812">Transmembrane</keyword>
<dbReference type="Proteomes" id="UP000037397">
    <property type="component" value="Unassembled WGS sequence"/>
</dbReference>
<dbReference type="RefSeq" id="WP_050671341.1">
    <property type="nucleotide sequence ID" value="NZ_LAIR01000002.1"/>
</dbReference>
<dbReference type="Pfam" id="PF00481">
    <property type="entry name" value="PP2C"/>
    <property type="match status" value="1"/>
</dbReference>
<feature type="transmembrane region" description="Helical" evidence="2">
    <location>
        <begin position="319"/>
        <end position="341"/>
    </location>
</feature>
<comment type="caution">
    <text evidence="4">The sequence shown here is derived from an EMBL/GenBank/DDBJ whole genome shotgun (WGS) entry which is preliminary data.</text>
</comment>
<evidence type="ECO:0000256" key="1">
    <source>
        <dbReference type="SAM" id="MobiDB-lite"/>
    </source>
</evidence>
<dbReference type="InterPro" id="IPR036457">
    <property type="entry name" value="PPM-type-like_dom_sf"/>
</dbReference>
<reference evidence="5" key="1">
    <citation type="submission" date="2015-03" db="EMBL/GenBank/DDBJ databases">
        <title>Luteipulveratus halotolerans sp. nov., a novel actinobacterium (Dermacoccaceae) from Sarawak, Malaysia.</title>
        <authorList>
            <person name="Juboi H."/>
            <person name="Basik A."/>
            <person name="Shamsul S.S."/>
            <person name="Arnold P."/>
            <person name="Schmitt E.K."/>
            <person name="Sanglier J.-J."/>
            <person name="Yeo T."/>
        </authorList>
    </citation>
    <scope>NUCLEOTIDE SEQUENCE [LARGE SCALE GENOMIC DNA]</scope>
    <source>
        <strain evidence="5">C296001</strain>
    </source>
</reference>
<dbReference type="InterPro" id="IPR015655">
    <property type="entry name" value="PP2C"/>
</dbReference>
<dbReference type="PANTHER" id="PTHR13832">
    <property type="entry name" value="PROTEIN PHOSPHATASE 2C"/>
    <property type="match status" value="1"/>
</dbReference>
<dbReference type="AlphaFoldDB" id="A0A0L6CM66"/>
<feature type="compositionally biased region" description="Low complexity" evidence="1">
    <location>
        <begin position="268"/>
        <end position="282"/>
    </location>
</feature>
<dbReference type="EMBL" id="LAIR01000002">
    <property type="protein sequence ID" value="KNX38824.1"/>
    <property type="molecule type" value="Genomic_DNA"/>
</dbReference>
<dbReference type="OrthoDB" id="9801841at2"/>
<dbReference type="PANTHER" id="PTHR13832:SF827">
    <property type="entry name" value="PROTEIN PHOSPHATASE 1L"/>
    <property type="match status" value="1"/>
</dbReference>
<dbReference type="PROSITE" id="PS51746">
    <property type="entry name" value="PPM_2"/>
    <property type="match status" value="1"/>
</dbReference>
<dbReference type="GO" id="GO:0004722">
    <property type="term" value="F:protein serine/threonine phosphatase activity"/>
    <property type="evidence" value="ECO:0007669"/>
    <property type="project" value="InterPro"/>
</dbReference>
<dbReference type="SMART" id="SM00332">
    <property type="entry name" value="PP2Cc"/>
    <property type="match status" value="1"/>
</dbReference>
<evidence type="ECO:0000313" key="5">
    <source>
        <dbReference type="Proteomes" id="UP000037397"/>
    </source>
</evidence>
<evidence type="ECO:0000256" key="2">
    <source>
        <dbReference type="SAM" id="Phobius"/>
    </source>
</evidence>
<proteinExistence type="predicted"/>
<protein>
    <submittedName>
        <fullName evidence="4">Serine/threonine protein phosphatase</fullName>
    </submittedName>
</protein>